<sequence>MKSNYGFNVWIKHKDGTEETRHNVTEIHYNYPSAIRTVVGVQVAFESDIHGTGGTIPLSRIVEFEAVLAKKKEKDY</sequence>
<proteinExistence type="predicted"/>
<reference evidence="1" key="1">
    <citation type="journal article" date="2020" name="mSystems">
        <title>Genome- and Community-Level Interaction Insights into Carbon Utilization and Element Cycling Functions of Hydrothermarchaeota in Hydrothermal Sediment.</title>
        <authorList>
            <person name="Zhou Z."/>
            <person name="Liu Y."/>
            <person name="Xu W."/>
            <person name="Pan J."/>
            <person name="Luo Z.H."/>
            <person name="Li M."/>
        </authorList>
    </citation>
    <scope>NUCLEOTIDE SEQUENCE [LARGE SCALE GENOMIC DNA]</scope>
    <source>
        <strain evidence="1">HyVt-369</strain>
    </source>
</reference>
<name>A0A7C1NM57_UNCC3</name>
<dbReference type="EMBL" id="DRHL01000003">
    <property type="protein sequence ID" value="HEB13354.1"/>
    <property type="molecule type" value="Genomic_DNA"/>
</dbReference>
<evidence type="ECO:0000313" key="1">
    <source>
        <dbReference type="EMBL" id="HEB13354.1"/>
    </source>
</evidence>
<dbReference type="Proteomes" id="UP000885695">
    <property type="component" value="Unassembled WGS sequence"/>
</dbReference>
<protein>
    <submittedName>
        <fullName evidence="1">Uncharacterized protein</fullName>
    </submittedName>
</protein>
<gene>
    <name evidence="1" type="ORF">ENI13_00055</name>
</gene>
<dbReference type="AlphaFoldDB" id="A0A7C1NM57"/>
<organism evidence="1">
    <name type="scientific">candidate division CPR3 bacterium</name>
    <dbReference type="NCBI Taxonomy" id="2268181"/>
    <lineage>
        <taxon>Bacteria</taxon>
        <taxon>Bacteria division CPR3</taxon>
    </lineage>
</organism>
<accession>A0A7C1NM57</accession>
<comment type="caution">
    <text evidence="1">The sequence shown here is derived from an EMBL/GenBank/DDBJ whole genome shotgun (WGS) entry which is preliminary data.</text>
</comment>